<organism evidence="1">
    <name type="scientific">marine metagenome</name>
    <dbReference type="NCBI Taxonomy" id="408172"/>
    <lineage>
        <taxon>unclassified sequences</taxon>
        <taxon>metagenomes</taxon>
        <taxon>ecological metagenomes</taxon>
    </lineage>
</organism>
<dbReference type="AlphaFoldDB" id="A0A382XQ13"/>
<evidence type="ECO:0000313" key="1">
    <source>
        <dbReference type="EMBL" id="SVD73227.1"/>
    </source>
</evidence>
<protein>
    <submittedName>
        <fullName evidence="1">Uncharacterized protein</fullName>
    </submittedName>
</protein>
<name>A0A382XQ13_9ZZZZ</name>
<dbReference type="EMBL" id="UINC01169605">
    <property type="protein sequence ID" value="SVD73227.1"/>
    <property type="molecule type" value="Genomic_DNA"/>
</dbReference>
<feature type="non-terminal residue" evidence="1">
    <location>
        <position position="54"/>
    </location>
</feature>
<gene>
    <name evidence="1" type="ORF">METZ01_LOCUS426081</name>
</gene>
<proteinExistence type="predicted"/>
<sequence length="54" mass="6490">MCLHGAFVSHPIDRYRSKKDYSQVVFSPESERRKQVEWLRKFCALLLVDGWDDF</sequence>
<reference evidence="1" key="1">
    <citation type="submission" date="2018-05" db="EMBL/GenBank/DDBJ databases">
        <authorList>
            <person name="Lanie J.A."/>
            <person name="Ng W.-L."/>
            <person name="Kazmierczak K.M."/>
            <person name="Andrzejewski T.M."/>
            <person name="Davidsen T.M."/>
            <person name="Wayne K.J."/>
            <person name="Tettelin H."/>
            <person name="Glass J.I."/>
            <person name="Rusch D."/>
            <person name="Podicherti R."/>
            <person name="Tsui H.-C.T."/>
            <person name="Winkler M.E."/>
        </authorList>
    </citation>
    <scope>NUCLEOTIDE SEQUENCE</scope>
</reference>
<accession>A0A382XQ13</accession>